<keyword evidence="2" id="KW-1133">Transmembrane helix</keyword>
<sequence length="410" mass="46936">MSTVLRLKTSDQKTVTIDWDFFYMSEVFKSFLDFCEDVEDEISLENIDSQTVELIKKYCQLTKESQSDWEFFEQLKKEDLFKLVKAADFLEIESLYERCCNKIYNKFINGKDAKKIRKAFYEEEDDYEGVEQLFSEDLRHPLINHSCIKLLTLTGFIDLLNLILACPVSGMMSILDITHCRDGIWVSSIGYVTMIAWTCYCSVQEVMALNRLLEFANKPFCNRLFFGNRSWCWAIYALVYSGLLNTFGPKPFYFYDPYAGGWTYTVIVGTGAGSASSQNNMALLVNGICKSIILVLLYSGTMYFYKLQTKDKRVHKLQKKVTYQSLISAAITISVMFPFIILKISGVGVSKHTPMCLHLLWIAANGSTAYIVIATNPYVKRQLLKVLGFQEVMQHHTATVTPMNNDISNS</sequence>
<dbReference type="PANTHER" id="PTHR23021">
    <property type="entry name" value="SERPENTINE RECEPTOR, CLASS T"/>
    <property type="match status" value="1"/>
</dbReference>
<dbReference type="InterPro" id="IPR019425">
    <property type="entry name" value="7TM_GPCR_serpentine_rcpt_Srt"/>
</dbReference>
<feature type="transmembrane region" description="Helical" evidence="2">
    <location>
        <begin position="184"/>
        <end position="203"/>
    </location>
</feature>
<dbReference type="InterPro" id="IPR001232">
    <property type="entry name" value="SKP1-like"/>
</dbReference>
<evidence type="ECO:0000256" key="2">
    <source>
        <dbReference type="SAM" id="Phobius"/>
    </source>
</evidence>
<feature type="transmembrane region" description="Helical" evidence="2">
    <location>
        <begin position="224"/>
        <end position="243"/>
    </location>
</feature>
<name>A0A1I7ZDZ5_9BILA</name>
<evidence type="ECO:0000313" key="4">
    <source>
        <dbReference type="WBParaSite" id="L893_g25584.t1"/>
    </source>
</evidence>
<dbReference type="SUPFAM" id="SSF81382">
    <property type="entry name" value="Skp1 dimerisation domain-like"/>
    <property type="match status" value="1"/>
</dbReference>
<accession>A0A1I7ZDZ5</accession>
<dbReference type="GO" id="GO:0006511">
    <property type="term" value="P:ubiquitin-dependent protein catabolic process"/>
    <property type="evidence" value="ECO:0007669"/>
    <property type="project" value="InterPro"/>
</dbReference>
<evidence type="ECO:0000313" key="3">
    <source>
        <dbReference type="Proteomes" id="UP000095287"/>
    </source>
</evidence>
<reference evidence="4" key="1">
    <citation type="submission" date="2016-11" db="UniProtKB">
        <authorList>
            <consortium name="WormBaseParasite"/>
        </authorList>
    </citation>
    <scope>IDENTIFICATION</scope>
</reference>
<feature type="transmembrane region" description="Helical" evidence="2">
    <location>
        <begin position="150"/>
        <end position="172"/>
    </location>
</feature>
<organism evidence="3 4">
    <name type="scientific">Steinernema glaseri</name>
    <dbReference type="NCBI Taxonomy" id="37863"/>
    <lineage>
        <taxon>Eukaryota</taxon>
        <taxon>Metazoa</taxon>
        <taxon>Ecdysozoa</taxon>
        <taxon>Nematoda</taxon>
        <taxon>Chromadorea</taxon>
        <taxon>Rhabditida</taxon>
        <taxon>Tylenchina</taxon>
        <taxon>Panagrolaimomorpha</taxon>
        <taxon>Strongyloidoidea</taxon>
        <taxon>Steinernematidae</taxon>
        <taxon>Steinernema</taxon>
    </lineage>
</organism>
<keyword evidence="2" id="KW-0812">Transmembrane</keyword>
<dbReference type="PANTHER" id="PTHR23021:SF11">
    <property type="entry name" value="SERPENTINE RECEPTOR, CLASS T"/>
    <property type="match status" value="1"/>
</dbReference>
<dbReference type="AlphaFoldDB" id="A0A1I7ZDZ5"/>
<protein>
    <submittedName>
        <fullName evidence="4">Skp1_POZ domain-containing protein</fullName>
    </submittedName>
</protein>
<feature type="transmembrane region" description="Helical" evidence="2">
    <location>
        <begin position="326"/>
        <end position="346"/>
    </location>
</feature>
<feature type="transmembrane region" description="Helical" evidence="2">
    <location>
        <begin position="283"/>
        <end position="305"/>
    </location>
</feature>
<dbReference type="Proteomes" id="UP000095287">
    <property type="component" value="Unplaced"/>
</dbReference>
<dbReference type="Pfam" id="PF10321">
    <property type="entry name" value="7TM_GPCR_Srt"/>
    <property type="match status" value="1"/>
</dbReference>
<keyword evidence="2" id="KW-0472">Membrane</keyword>
<dbReference type="SMART" id="SM00512">
    <property type="entry name" value="Skp1"/>
    <property type="match status" value="1"/>
</dbReference>
<dbReference type="WBParaSite" id="L893_g25584.t1">
    <property type="protein sequence ID" value="L893_g25584.t1"/>
    <property type="gene ID" value="L893_g25584"/>
</dbReference>
<feature type="transmembrane region" description="Helical" evidence="2">
    <location>
        <begin position="358"/>
        <end position="379"/>
    </location>
</feature>
<proteinExistence type="inferred from homology"/>
<keyword evidence="3" id="KW-1185">Reference proteome</keyword>
<dbReference type="InterPro" id="IPR011333">
    <property type="entry name" value="SKP1/BTB/POZ_sf"/>
</dbReference>
<dbReference type="InterPro" id="IPR036296">
    <property type="entry name" value="SKP1-like_dim_sf"/>
</dbReference>
<comment type="similarity">
    <text evidence="1">Belongs to the SKP1 family.</text>
</comment>
<evidence type="ECO:0000256" key="1">
    <source>
        <dbReference type="ARBA" id="ARBA00009993"/>
    </source>
</evidence>
<dbReference type="Gene3D" id="3.30.710.10">
    <property type="entry name" value="Potassium Channel Kv1.1, Chain A"/>
    <property type="match status" value="1"/>
</dbReference>
<dbReference type="SUPFAM" id="SSF54695">
    <property type="entry name" value="POZ domain"/>
    <property type="match status" value="1"/>
</dbReference>